<evidence type="ECO:0000256" key="6">
    <source>
        <dbReference type="ARBA" id="ARBA00023049"/>
    </source>
</evidence>
<keyword evidence="5" id="KW-0862">Zinc</keyword>
<evidence type="ECO:0000259" key="8">
    <source>
        <dbReference type="Pfam" id="PF01435"/>
    </source>
</evidence>
<dbReference type="PANTHER" id="PTHR22726:SF1">
    <property type="entry name" value="METALLOENDOPEPTIDASE OMA1, MITOCHONDRIAL"/>
    <property type="match status" value="1"/>
</dbReference>
<dbReference type="GO" id="GO:0046872">
    <property type="term" value="F:metal ion binding"/>
    <property type="evidence" value="ECO:0007669"/>
    <property type="project" value="UniProtKB-KW"/>
</dbReference>
<evidence type="ECO:0000256" key="3">
    <source>
        <dbReference type="ARBA" id="ARBA00022723"/>
    </source>
</evidence>
<reference evidence="9 10" key="1">
    <citation type="submission" date="2015-05" db="EMBL/GenBank/DDBJ databases">
        <title>Draft genome sequence of Lampropedia sp. CT6, isolated from the microbial mat of a hot water spring, located at Manikaran, India.</title>
        <authorList>
            <person name="Tripathi C."/>
            <person name="Rani P."/>
            <person name="Mahato N.K."/>
            <person name="Lal R."/>
        </authorList>
    </citation>
    <scope>NUCLEOTIDE SEQUENCE [LARGE SCALE GENOMIC DNA]</scope>
    <source>
        <strain evidence="9 10">CT6</strain>
    </source>
</reference>
<feature type="domain" description="Peptidase M48" evidence="8">
    <location>
        <begin position="89"/>
        <end position="257"/>
    </location>
</feature>
<evidence type="ECO:0000313" key="9">
    <source>
        <dbReference type="EMBL" id="KKW69197.1"/>
    </source>
</evidence>
<dbReference type="InterPro" id="IPR051156">
    <property type="entry name" value="Mito/Outer_Membr_Metalloprot"/>
</dbReference>
<accession>A0A0U1Q372</accession>
<dbReference type="GO" id="GO:0051603">
    <property type="term" value="P:proteolysis involved in protein catabolic process"/>
    <property type="evidence" value="ECO:0007669"/>
    <property type="project" value="TreeGrafter"/>
</dbReference>
<evidence type="ECO:0000256" key="4">
    <source>
        <dbReference type="ARBA" id="ARBA00022801"/>
    </source>
</evidence>
<comment type="caution">
    <text evidence="9">The sequence shown here is derived from an EMBL/GenBank/DDBJ whole genome shotgun (WGS) entry which is preliminary data.</text>
</comment>
<dbReference type="Pfam" id="PF01435">
    <property type="entry name" value="Peptidase_M48"/>
    <property type="match status" value="1"/>
</dbReference>
<name>A0A0U1Q372_9BURK</name>
<proteinExistence type="predicted"/>
<feature type="chain" id="PRO_5006713116" description="Peptidase M48 domain-containing protein" evidence="7">
    <location>
        <begin position="24"/>
        <end position="511"/>
    </location>
</feature>
<dbReference type="STRING" id="1610491.AAV94_01310"/>
<dbReference type="InterPro" id="IPR001915">
    <property type="entry name" value="Peptidase_M48"/>
</dbReference>
<feature type="signal peptide" evidence="7">
    <location>
        <begin position="1"/>
        <end position="23"/>
    </location>
</feature>
<organism evidence="9 10">
    <name type="scientific">Lampropedia cohaerens</name>
    <dbReference type="NCBI Taxonomy" id="1610491"/>
    <lineage>
        <taxon>Bacteria</taxon>
        <taxon>Pseudomonadati</taxon>
        <taxon>Pseudomonadota</taxon>
        <taxon>Betaproteobacteria</taxon>
        <taxon>Burkholderiales</taxon>
        <taxon>Comamonadaceae</taxon>
        <taxon>Lampropedia</taxon>
    </lineage>
</organism>
<keyword evidence="7" id="KW-0732">Signal</keyword>
<evidence type="ECO:0000313" key="10">
    <source>
        <dbReference type="Proteomes" id="UP000050580"/>
    </source>
</evidence>
<dbReference type="Gene3D" id="3.30.2010.10">
    <property type="entry name" value="Metalloproteases ('zincins'), catalytic domain"/>
    <property type="match status" value="1"/>
</dbReference>
<evidence type="ECO:0000256" key="7">
    <source>
        <dbReference type="SAM" id="SignalP"/>
    </source>
</evidence>
<sequence>MSLTLTLTALGAPVLAPAVQAQALPSLGEIDGFTVGDERRLGDYIAAQLYRDPAYVDDPVLQEYVESIWQSLMTAAQKNGALGDTLGEQFAWKVLLGKDRSVNAFALPGGYFGLHLGLINVVDSKDELASVMAHEMTHVTQRHISRMMAQNARQTPLIIAGMILGALAASQSPDAAQAVITGGHALAIQNQLDFSRAMEQEADRVGFGLMAPAGFDPAGFVGMFDKLTQANHLNDSGAYPYLRSHPLTTQRRADMQARIPQGRRYVTPPLKAEHAMIVARSRAISLGNVDAQRTAMDAASHALAQGVAPVSAAELAGRLYGGIYAAAQLRDFAQARQWLRALQEATQADAAAQRLAQLLELEVALQAKDADWVRQAYDAIDTHTRLRPELFLRTQAVVEGFVSDDGVIADWQSWLVSHPQDAGAWQQLARLWHGANQPLRAIRAEAEAQAARFDYNAAIDRLKAGLNMVRSMGAQADHVDASILQSRLAAMEQAQRDYRQGLERFGMGRLR</sequence>
<keyword evidence="3" id="KW-0479">Metal-binding</keyword>
<evidence type="ECO:0000256" key="2">
    <source>
        <dbReference type="ARBA" id="ARBA00022670"/>
    </source>
</evidence>
<comment type="cofactor">
    <cofactor evidence="1">
        <name>Zn(2+)</name>
        <dbReference type="ChEBI" id="CHEBI:29105"/>
    </cofactor>
</comment>
<dbReference type="GO" id="GO:0016020">
    <property type="term" value="C:membrane"/>
    <property type="evidence" value="ECO:0007669"/>
    <property type="project" value="TreeGrafter"/>
</dbReference>
<dbReference type="EMBL" id="LBNQ01000009">
    <property type="protein sequence ID" value="KKW69197.1"/>
    <property type="molecule type" value="Genomic_DNA"/>
</dbReference>
<dbReference type="PANTHER" id="PTHR22726">
    <property type="entry name" value="METALLOENDOPEPTIDASE OMA1"/>
    <property type="match status" value="1"/>
</dbReference>
<keyword evidence="10" id="KW-1185">Reference proteome</keyword>
<dbReference type="AlphaFoldDB" id="A0A0U1Q372"/>
<keyword evidence="4" id="KW-0378">Hydrolase</keyword>
<dbReference type="Proteomes" id="UP000050580">
    <property type="component" value="Unassembled WGS sequence"/>
</dbReference>
<dbReference type="GO" id="GO:0004222">
    <property type="term" value="F:metalloendopeptidase activity"/>
    <property type="evidence" value="ECO:0007669"/>
    <property type="project" value="InterPro"/>
</dbReference>
<evidence type="ECO:0000256" key="1">
    <source>
        <dbReference type="ARBA" id="ARBA00001947"/>
    </source>
</evidence>
<protein>
    <recommendedName>
        <fullName evidence="8">Peptidase M48 domain-containing protein</fullName>
    </recommendedName>
</protein>
<keyword evidence="6" id="KW-0482">Metalloprotease</keyword>
<evidence type="ECO:0000256" key="5">
    <source>
        <dbReference type="ARBA" id="ARBA00022833"/>
    </source>
</evidence>
<keyword evidence="2" id="KW-0645">Protease</keyword>
<gene>
    <name evidence="9" type="ORF">AAV94_01310</name>
</gene>